<proteinExistence type="predicted"/>
<evidence type="ECO:0000313" key="2">
    <source>
        <dbReference type="Proteomes" id="UP000750711"/>
    </source>
</evidence>
<sequence length="258" mass="28793">MSATVDAQRFSSYLGGAPVLMVPGRMFPVETMYLEDAIELTGYIPDDSFNSSSRVSLDDIDADEISDITNSNSTKDLQGAKYSAMTRKTLSELDEYRINYDLIIQLIEKVATDSRYIRYSKAILVFLPGIAEIKQLNDILLAHPSFTSGWIIYPLHSIIAGEEQERAFITPSEGVRKIVLATNIAETGDRHNRLLAEQQTPEILRLSLQDLILRVKTCKLGDIEKTLSEALDPPLTRNIRRAIDALIDVALAHPTDPQ</sequence>
<dbReference type="AlphaFoldDB" id="A0A9P8RSK0"/>
<name>A0A9P8RSK0_9PEZI</name>
<keyword evidence="2" id="KW-1185">Reference proteome</keyword>
<dbReference type="InterPro" id="IPR027417">
    <property type="entry name" value="P-loop_NTPase"/>
</dbReference>
<organism evidence="1 2">
    <name type="scientific">Trichoglossum hirsutum</name>
    <dbReference type="NCBI Taxonomy" id="265104"/>
    <lineage>
        <taxon>Eukaryota</taxon>
        <taxon>Fungi</taxon>
        <taxon>Dikarya</taxon>
        <taxon>Ascomycota</taxon>
        <taxon>Pezizomycotina</taxon>
        <taxon>Geoglossomycetes</taxon>
        <taxon>Geoglossales</taxon>
        <taxon>Geoglossaceae</taxon>
        <taxon>Trichoglossum</taxon>
    </lineage>
</organism>
<dbReference type="Gene3D" id="3.40.50.300">
    <property type="entry name" value="P-loop containing nucleotide triphosphate hydrolases"/>
    <property type="match status" value="1"/>
</dbReference>
<dbReference type="SUPFAM" id="SSF52540">
    <property type="entry name" value="P-loop containing nucleoside triphosphate hydrolases"/>
    <property type="match status" value="1"/>
</dbReference>
<protein>
    <submittedName>
        <fullName evidence="1">Uncharacterized protein</fullName>
    </submittedName>
</protein>
<dbReference type="GO" id="GO:0003723">
    <property type="term" value="F:RNA binding"/>
    <property type="evidence" value="ECO:0007669"/>
    <property type="project" value="TreeGrafter"/>
</dbReference>
<dbReference type="EMBL" id="JAGHQM010000200">
    <property type="protein sequence ID" value="KAH0563454.1"/>
    <property type="molecule type" value="Genomic_DNA"/>
</dbReference>
<dbReference type="GO" id="GO:0004386">
    <property type="term" value="F:helicase activity"/>
    <property type="evidence" value="ECO:0007669"/>
    <property type="project" value="TreeGrafter"/>
</dbReference>
<dbReference type="Proteomes" id="UP000750711">
    <property type="component" value="Unassembled WGS sequence"/>
</dbReference>
<gene>
    <name evidence="1" type="ORF">GP486_001972</name>
</gene>
<dbReference type="PANTHER" id="PTHR18934">
    <property type="entry name" value="ATP-DEPENDENT RNA HELICASE"/>
    <property type="match status" value="1"/>
</dbReference>
<dbReference type="PANTHER" id="PTHR18934:SF145">
    <property type="entry name" value="ATP-DEPENDENT RNA HELICASE DHX57-RELATED"/>
    <property type="match status" value="1"/>
</dbReference>
<reference evidence="1" key="1">
    <citation type="submission" date="2021-03" db="EMBL/GenBank/DDBJ databases">
        <title>Comparative genomics and phylogenomic investigation of the class Geoglossomycetes provide insights into ecological specialization and systematics.</title>
        <authorList>
            <person name="Melie T."/>
            <person name="Pirro S."/>
            <person name="Miller A.N."/>
            <person name="Quandt A."/>
        </authorList>
    </citation>
    <scope>NUCLEOTIDE SEQUENCE</scope>
    <source>
        <strain evidence="1">CAQ_001_2017</strain>
    </source>
</reference>
<comment type="caution">
    <text evidence="1">The sequence shown here is derived from an EMBL/GenBank/DDBJ whole genome shotgun (WGS) entry which is preliminary data.</text>
</comment>
<accession>A0A9P8RSK0</accession>
<evidence type="ECO:0000313" key="1">
    <source>
        <dbReference type="EMBL" id="KAH0563454.1"/>
    </source>
</evidence>